<accession>T1JXJ2</accession>
<comment type="domain">
    <text evidence="2">The C4-type zinc finger motif is necessary both for its ER three-way tubular junction localization and formation.</text>
</comment>
<dbReference type="PANTHER" id="PTHR22166:SF12">
    <property type="entry name" value="ENDOPLASMIC RETICULUM JUNCTION FORMATION PROTEIN LUNAPARK"/>
    <property type="match status" value="1"/>
</dbReference>
<feature type="transmembrane region" description="Helical" evidence="2">
    <location>
        <begin position="81"/>
        <end position="105"/>
    </location>
</feature>
<dbReference type="GO" id="GO:0071788">
    <property type="term" value="P:endoplasmic reticulum tubular network maintenance"/>
    <property type="evidence" value="ECO:0007669"/>
    <property type="project" value="UniProtKB-UniRule"/>
</dbReference>
<proteinExistence type="inferred from homology"/>
<organism evidence="5 6">
    <name type="scientific">Tetranychus urticae</name>
    <name type="common">Two-spotted spider mite</name>
    <dbReference type="NCBI Taxonomy" id="32264"/>
    <lineage>
        <taxon>Eukaryota</taxon>
        <taxon>Metazoa</taxon>
        <taxon>Ecdysozoa</taxon>
        <taxon>Arthropoda</taxon>
        <taxon>Chelicerata</taxon>
        <taxon>Arachnida</taxon>
        <taxon>Acari</taxon>
        <taxon>Acariformes</taxon>
        <taxon>Trombidiformes</taxon>
        <taxon>Prostigmata</taxon>
        <taxon>Eleutherengona</taxon>
        <taxon>Raphignathae</taxon>
        <taxon>Tetranychoidea</taxon>
        <taxon>Tetranychidae</taxon>
        <taxon>Tetranychus</taxon>
    </lineage>
</organism>
<evidence type="ECO:0000313" key="6">
    <source>
        <dbReference type="Proteomes" id="UP000015104"/>
    </source>
</evidence>
<dbReference type="eggNOG" id="KOG2846">
    <property type="taxonomic scope" value="Eukaryota"/>
</dbReference>
<dbReference type="PANTHER" id="PTHR22166">
    <property type="entry name" value="ENDOPLASMIC RETICULUM JUNCTION FORMATION PROTEIN LUNAPARK"/>
    <property type="match status" value="1"/>
</dbReference>
<keyword evidence="2" id="KW-0812">Transmembrane</keyword>
<feature type="compositionally biased region" description="Polar residues" evidence="3">
    <location>
        <begin position="365"/>
        <end position="374"/>
    </location>
</feature>
<dbReference type="EnsemblMetazoa" id="tetur02g12150.1">
    <property type="protein sequence ID" value="tetur02g12150.1"/>
    <property type="gene ID" value="tetur02g12150"/>
</dbReference>
<name>T1JXJ2_TETUR</name>
<dbReference type="STRING" id="32264.T1JXJ2"/>
<dbReference type="KEGG" id="tut:107371494"/>
<feature type="region of interest" description="Disordered" evidence="3">
    <location>
        <begin position="151"/>
        <end position="177"/>
    </location>
</feature>
<dbReference type="GO" id="GO:0008270">
    <property type="term" value="F:zinc ion binding"/>
    <property type="evidence" value="ECO:0007669"/>
    <property type="project" value="UniProtKB-KW"/>
</dbReference>
<keyword evidence="2" id="KW-1133">Transmembrane helix</keyword>
<dbReference type="GO" id="GO:1903373">
    <property type="term" value="P:positive regulation of endoplasmic reticulum tubular network organization"/>
    <property type="evidence" value="ECO:0007669"/>
    <property type="project" value="UniProtKB-UniRule"/>
</dbReference>
<feature type="compositionally biased region" description="Basic and acidic residues" evidence="3">
    <location>
        <begin position="379"/>
        <end position="409"/>
    </location>
</feature>
<feature type="domain" description="Lunapark zinc ribbon" evidence="4">
    <location>
        <begin position="256"/>
        <end position="305"/>
    </location>
</feature>
<reference evidence="5" key="2">
    <citation type="submission" date="2015-06" db="UniProtKB">
        <authorList>
            <consortium name="EnsemblMetazoa"/>
        </authorList>
    </citation>
    <scope>IDENTIFICATION</scope>
</reference>
<keyword evidence="2" id="KW-0863">Zinc-finger</keyword>
<comment type="subcellular location">
    <subcellularLocation>
        <location evidence="2">Endoplasmic reticulum membrane</location>
        <topology evidence="2">Multi-pass membrane protein</topology>
    </subcellularLocation>
</comment>
<dbReference type="Proteomes" id="UP000015104">
    <property type="component" value="Unassembled WGS sequence"/>
</dbReference>
<keyword evidence="2" id="KW-0862">Zinc</keyword>
<dbReference type="HOGENOM" id="CLU_036951_1_0_1"/>
<gene>
    <name evidence="5" type="primary">107371494</name>
</gene>
<feature type="compositionally biased region" description="Polar residues" evidence="3">
    <location>
        <begin position="411"/>
        <end position="436"/>
    </location>
</feature>
<dbReference type="EMBL" id="CAEY01000829">
    <property type="status" value="NOT_ANNOTATED_CDS"/>
    <property type="molecule type" value="Genomic_DNA"/>
</dbReference>
<keyword evidence="2" id="KW-0479">Metal-binding</keyword>
<dbReference type="InterPro" id="IPR019273">
    <property type="entry name" value="Lunapark_Znf"/>
</dbReference>
<keyword evidence="2" id="KW-0256">Endoplasmic reticulum</keyword>
<dbReference type="InterPro" id="IPR040115">
    <property type="entry name" value="Lnp"/>
</dbReference>
<protein>
    <recommendedName>
        <fullName evidence="2">Endoplasmic reticulum junction formation protein lunapark</fullName>
    </recommendedName>
</protein>
<feature type="transmembrane region" description="Helical" evidence="2">
    <location>
        <begin position="46"/>
        <end position="69"/>
    </location>
</feature>
<evidence type="ECO:0000313" key="5">
    <source>
        <dbReference type="EnsemblMetazoa" id="tetur02g12150.1"/>
    </source>
</evidence>
<dbReference type="AlphaFoldDB" id="T1JXJ2"/>
<evidence type="ECO:0000256" key="3">
    <source>
        <dbReference type="SAM" id="MobiDB-lite"/>
    </source>
</evidence>
<dbReference type="GO" id="GO:0098826">
    <property type="term" value="C:endoplasmic reticulum tubular network membrane"/>
    <property type="evidence" value="ECO:0007669"/>
    <property type="project" value="UniProtKB-UniRule"/>
</dbReference>
<sequence>MYKLMGILWSKLRGKETSQERLERITEEIRSLEDHKFSAIKQQKNIIFLLFVISGLIYIFALGVFYFYYLPSSPDWVKRCLYSLPLVVFPLLVYLLKQFLQWYYLQVIDKKEDKLKDLRREKKRILDKVMETETYKVAKELLEKYEPSVLKESRPNSCPSSPANSGYSNVQQQQQQRVRYRGSMPPPMLLNSSFIRTPERPRLMADNSMNASQTSIQPISPQFGRVSMIRPALTQYPALPAPRLSRPILDQNRSIVDKLVDYVVGDGPSNRYALICNNCSGHNGMALKEEFEFISFRCCYCMSFNPSRKQRPFAPNISQSDTSRDKNLAPLIDEPESDNDSRPDENKQTAKIAEIKEQDEVSDAEISTESTPAISISHFENDGDKPSGVGKTDEENFREKEEKSQDEVSRVAQTTSLPDSSESQNNSELPSNSPTDALNDIDFIDDENEDGEKRVLL</sequence>
<evidence type="ECO:0000259" key="4">
    <source>
        <dbReference type="Pfam" id="PF10058"/>
    </source>
</evidence>
<comment type="similarity">
    <text evidence="1 2">Belongs to the lunapark family.</text>
</comment>
<dbReference type="OrthoDB" id="3169036at2759"/>
<keyword evidence="6" id="KW-1185">Reference proteome</keyword>
<feature type="compositionally biased region" description="Basic and acidic residues" evidence="3">
    <location>
        <begin position="339"/>
        <end position="359"/>
    </location>
</feature>
<keyword evidence="2" id="KW-0472">Membrane</keyword>
<evidence type="ECO:0000256" key="1">
    <source>
        <dbReference type="ARBA" id="ARBA00009940"/>
    </source>
</evidence>
<dbReference type="Pfam" id="PF10058">
    <property type="entry name" value="Zn_ribbon_10"/>
    <property type="match status" value="1"/>
</dbReference>
<dbReference type="OMA" id="CGYFNPS"/>
<reference evidence="6" key="1">
    <citation type="submission" date="2011-08" db="EMBL/GenBank/DDBJ databases">
        <authorList>
            <person name="Rombauts S."/>
        </authorList>
    </citation>
    <scope>NUCLEOTIDE SEQUENCE</scope>
    <source>
        <strain evidence="6">London</strain>
    </source>
</reference>
<evidence type="ECO:0000256" key="2">
    <source>
        <dbReference type="RuleBase" id="RU367073"/>
    </source>
</evidence>
<comment type="function">
    <text evidence="2">Plays a role in determining ER morphology.</text>
</comment>
<feature type="compositionally biased region" description="Polar residues" evidence="3">
    <location>
        <begin position="155"/>
        <end position="170"/>
    </location>
</feature>
<feature type="region of interest" description="Disordered" evidence="3">
    <location>
        <begin position="310"/>
        <end position="457"/>
    </location>
</feature>